<keyword evidence="2" id="KW-1003">Cell membrane</keyword>
<keyword evidence="11" id="KW-0697">Rotamase</keyword>
<comment type="caution">
    <text evidence="14">The sequence shown here is derived from an EMBL/GenBank/DDBJ whole genome shotgun (WGS) entry which is preliminary data.</text>
</comment>
<sequence length="643" mass="70791">MFEYVRTHQRLMQFILLLFIVPSFALVGISSYVRGNNEETVAKVAGENISQQEFDDALRQQMDKMRQRFGDKFDEAMFNTVEAKKSILDNLIAQRVLRAEVKNQNLSIPDQVLQQNILAIPGLTLPNGSFDNEGYKNALAAQRLTPTMYESGERERLAQQQLTTAIEGSAFVPKAVLAQVNAITSQEREIQSIDFKAADFVSQVKITDAMLKAYYDKNGAQFQIPEMAKIEYVVLSGETIAAQMTASDEEIKAYYDQNIKNYSVDEQRRASHILIKVNKGASAAEKAAAKAKAEEVLALVRKQPENFAQLAKQYSEDEGSKAQGGDLDFFAKGMMLKPFEDATYKLKENEISDLVESDFGFHIIHLTAIKPTSVKPLDQVKDQISADIKKQKAGKKFSEMAETFTNTVYEQSTSLQPVADKLKLTIATADNLTRVPNSVNHSNPILANPKFLKALFSDDAIKNKRNTEALELGANTLVSARIVEHKPASKRPFDEVKDVITARVTLAESESLAQKAGQAKLASLIATPDAAGFGDTKLVSRIQQGGIPGAAFDLIMKADTRKLPAFVGVELPGQAYAVYRINKIQQAAPDEGRTAEIAKQVDNVTASDEFFAYVEMLKQKGNVKIVKPFVATPAELAGAKAAS</sequence>
<dbReference type="Gene3D" id="1.10.4030.10">
    <property type="entry name" value="Porin chaperone SurA, peptide-binding domain"/>
    <property type="match status" value="1"/>
</dbReference>
<feature type="domain" description="PpiC" evidence="13">
    <location>
        <begin position="265"/>
        <end position="368"/>
    </location>
</feature>
<comment type="similarity">
    <text evidence="8">Belongs to the PpiD chaperone family.</text>
</comment>
<evidence type="ECO:0000256" key="12">
    <source>
        <dbReference type="SAM" id="Phobius"/>
    </source>
</evidence>
<evidence type="ECO:0000313" key="14">
    <source>
        <dbReference type="EMBL" id="PRC91185.1"/>
    </source>
</evidence>
<evidence type="ECO:0000256" key="5">
    <source>
        <dbReference type="ARBA" id="ARBA00022989"/>
    </source>
</evidence>
<accession>A0A2S9GTX2</accession>
<reference evidence="14 15" key="1">
    <citation type="submission" date="2018-02" db="EMBL/GenBank/DDBJ databases">
        <title>Solimicrobium silvestre gen. nov., sp. nov., isolated from alpine forest soil.</title>
        <authorList>
            <person name="Margesin R."/>
            <person name="Albuquerque L."/>
            <person name="Zhang D.-C."/>
            <person name="Froufe H.J.C."/>
            <person name="Severino R."/>
            <person name="Roxo I."/>
            <person name="Egas C."/>
            <person name="Da Costa M.S."/>
        </authorList>
    </citation>
    <scope>NUCLEOTIDE SEQUENCE [LARGE SCALE GENOMIC DNA]</scope>
    <source>
        <strain evidence="14 15">S20-91</strain>
    </source>
</reference>
<evidence type="ECO:0000256" key="10">
    <source>
        <dbReference type="ARBA" id="ARBA00042775"/>
    </source>
</evidence>
<dbReference type="AlphaFoldDB" id="A0A2S9GTX2"/>
<gene>
    <name evidence="14" type="ORF">S2091_4080</name>
</gene>
<evidence type="ECO:0000259" key="13">
    <source>
        <dbReference type="PROSITE" id="PS50198"/>
    </source>
</evidence>
<dbReference type="InterPro" id="IPR052029">
    <property type="entry name" value="PpiD_chaperone"/>
</dbReference>
<dbReference type="PROSITE" id="PS50198">
    <property type="entry name" value="PPIC_PPIASE_2"/>
    <property type="match status" value="1"/>
</dbReference>
<dbReference type="SUPFAM" id="SSF109998">
    <property type="entry name" value="Triger factor/SurA peptide-binding domain-like"/>
    <property type="match status" value="1"/>
</dbReference>
<dbReference type="InterPro" id="IPR046357">
    <property type="entry name" value="PPIase_dom_sf"/>
</dbReference>
<keyword evidence="7" id="KW-0143">Chaperone</keyword>
<keyword evidence="11" id="KW-0413">Isomerase</keyword>
<keyword evidence="4 12" id="KW-0812">Transmembrane</keyword>
<evidence type="ECO:0000256" key="4">
    <source>
        <dbReference type="ARBA" id="ARBA00022692"/>
    </source>
</evidence>
<evidence type="ECO:0000256" key="11">
    <source>
        <dbReference type="PROSITE-ProRule" id="PRU00278"/>
    </source>
</evidence>
<dbReference type="GO" id="GO:0003755">
    <property type="term" value="F:peptidyl-prolyl cis-trans isomerase activity"/>
    <property type="evidence" value="ECO:0007669"/>
    <property type="project" value="UniProtKB-KW"/>
</dbReference>
<dbReference type="SUPFAM" id="SSF54534">
    <property type="entry name" value="FKBP-like"/>
    <property type="match status" value="1"/>
</dbReference>
<dbReference type="GO" id="GO:0005886">
    <property type="term" value="C:plasma membrane"/>
    <property type="evidence" value="ECO:0007669"/>
    <property type="project" value="UniProtKB-SubCell"/>
</dbReference>
<keyword evidence="3" id="KW-0997">Cell inner membrane</keyword>
<evidence type="ECO:0000256" key="2">
    <source>
        <dbReference type="ARBA" id="ARBA00022475"/>
    </source>
</evidence>
<evidence type="ECO:0000256" key="8">
    <source>
        <dbReference type="ARBA" id="ARBA00038408"/>
    </source>
</evidence>
<dbReference type="EMBL" id="PUGF01000027">
    <property type="protein sequence ID" value="PRC91185.1"/>
    <property type="molecule type" value="Genomic_DNA"/>
</dbReference>
<comment type="subcellular location">
    <subcellularLocation>
        <location evidence="1">Cell inner membrane</location>
        <topology evidence="1">Single-pass type II membrane protein</topology>
        <orientation evidence="1">Periplasmic side</orientation>
    </subcellularLocation>
</comment>
<proteinExistence type="inferred from homology"/>
<evidence type="ECO:0000256" key="6">
    <source>
        <dbReference type="ARBA" id="ARBA00023136"/>
    </source>
</evidence>
<keyword evidence="6 12" id="KW-0472">Membrane</keyword>
<evidence type="ECO:0000256" key="9">
    <source>
        <dbReference type="ARBA" id="ARBA00040743"/>
    </source>
</evidence>
<dbReference type="RefSeq" id="WP_105533818.1">
    <property type="nucleotide sequence ID" value="NZ_PUGF01000027.1"/>
</dbReference>
<dbReference type="InterPro" id="IPR027304">
    <property type="entry name" value="Trigger_fact/SurA_dom_sf"/>
</dbReference>
<evidence type="ECO:0000313" key="15">
    <source>
        <dbReference type="Proteomes" id="UP000237839"/>
    </source>
</evidence>
<dbReference type="Pfam" id="PF13616">
    <property type="entry name" value="Rotamase_3"/>
    <property type="match status" value="1"/>
</dbReference>
<dbReference type="OrthoDB" id="9812372at2"/>
<evidence type="ECO:0000256" key="1">
    <source>
        <dbReference type="ARBA" id="ARBA00004382"/>
    </source>
</evidence>
<keyword evidence="5 12" id="KW-1133">Transmembrane helix</keyword>
<dbReference type="Gene3D" id="3.10.50.40">
    <property type="match status" value="1"/>
</dbReference>
<protein>
    <recommendedName>
        <fullName evidence="9">Periplasmic chaperone PpiD</fullName>
    </recommendedName>
    <alternativeName>
        <fullName evidence="10">Periplasmic folding chaperone</fullName>
    </alternativeName>
</protein>
<dbReference type="InterPro" id="IPR000297">
    <property type="entry name" value="PPIase_PpiC"/>
</dbReference>
<dbReference type="PANTHER" id="PTHR47529:SF1">
    <property type="entry name" value="PERIPLASMIC CHAPERONE PPID"/>
    <property type="match status" value="1"/>
</dbReference>
<dbReference type="Pfam" id="PF13624">
    <property type="entry name" value="SurA_N_3"/>
    <property type="match status" value="1"/>
</dbReference>
<evidence type="ECO:0000256" key="7">
    <source>
        <dbReference type="ARBA" id="ARBA00023186"/>
    </source>
</evidence>
<organism evidence="14 15">
    <name type="scientific">Solimicrobium silvestre</name>
    <dbReference type="NCBI Taxonomy" id="2099400"/>
    <lineage>
        <taxon>Bacteria</taxon>
        <taxon>Pseudomonadati</taxon>
        <taxon>Pseudomonadota</taxon>
        <taxon>Betaproteobacteria</taxon>
        <taxon>Burkholderiales</taxon>
        <taxon>Oxalobacteraceae</taxon>
        <taxon>Solimicrobium</taxon>
    </lineage>
</organism>
<dbReference type="Proteomes" id="UP000237839">
    <property type="component" value="Unassembled WGS sequence"/>
</dbReference>
<dbReference type="PANTHER" id="PTHR47529">
    <property type="entry name" value="PEPTIDYL-PROLYL CIS-TRANS ISOMERASE D"/>
    <property type="match status" value="1"/>
</dbReference>
<evidence type="ECO:0000256" key="3">
    <source>
        <dbReference type="ARBA" id="ARBA00022519"/>
    </source>
</evidence>
<name>A0A2S9GTX2_9BURK</name>
<keyword evidence="15" id="KW-1185">Reference proteome</keyword>
<feature type="transmembrane region" description="Helical" evidence="12">
    <location>
        <begin position="12"/>
        <end position="33"/>
    </location>
</feature>